<sequence length="808" mass="91114">MTIPRSDPVGQERKGIRYSDFPDLAKFLLPFRRDIDNPLAAFNNLDDSPMFQKQVRYIELNTDDLKTRCQKLHKGSKKYMDGLGEACNIDFVFADALEAFGGGQDDPVSSSIGGSIISKFVSAFREIESFKELLRIQVEHLLVDRLAQFLSDDLQATKDARKKLDKATYAYDQAREKVASLRKSTRDEVVTESEEALQNLKSAFEKSRFDLVHSLVNIEATKKYTFLESLSAIMDAHLRYFKLGYDLLSQMEPFIHQVLTYAQQSKEHATSEQDRLAKRIQEFLAQAEMKESLPTNFGNVNGVGMNSDKNIDAIMKSTTKGTVQTIKQGYLLKRSTSLRADWKRRFFILDSRGILYYYRIFPNKPVGSQSTNSLTSTEQHSRVFGRFRSRHNRAASHDDENSECHTVDLRTSTIKADDEDSDLRLCFRIISPMKTYTLQAESEGDRVDWMNKITGVIASLLNSNMKQTHFNRVHSGSALDAVGEESAASQVDNTGSILDNVNINPEDCVSSILRKIPGNDLCAECSAPEPDWASLNLGILMCIECSGVHRNLGVHISKVRSINLDVKVWEPTVMDLFRNLGNMYCNSIWENPLQTNSEDGSNALAVNKPSPRDANQQREKYIIAKYVEKRLICREETTSNTPSYATRIWKATESNNIREVYRLIATSFINIINTTYDEVAGADLFHNLHEHDTEKASPLACKKMKDSSKPESCLEGCTLLHLACDLKYDVMLELLLQFGADINRSDYHGRTPLHHCIFSGNNKLAKFVIRRGADVSIKDGGGRGALERAMEMGAITDDELLILLSEGK</sequence>
<evidence type="ECO:0000259" key="7">
    <source>
        <dbReference type="PROSITE" id="PS50003"/>
    </source>
</evidence>
<dbReference type="SUPFAM" id="SSF48403">
    <property type="entry name" value="Ankyrin repeat"/>
    <property type="match status" value="1"/>
</dbReference>
<feature type="repeat" description="ANK" evidence="4">
    <location>
        <begin position="715"/>
        <end position="747"/>
    </location>
</feature>
<dbReference type="InterPro" id="IPR002110">
    <property type="entry name" value="Ankyrin_rpt"/>
</dbReference>
<dbReference type="InterPro" id="IPR036770">
    <property type="entry name" value="Ankyrin_rpt-contain_sf"/>
</dbReference>
<dbReference type="SUPFAM" id="SSF103657">
    <property type="entry name" value="BAR/IMD domain-like"/>
    <property type="match status" value="1"/>
</dbReference>
<dbReference type="InterPro" id="IPR011993">
    <property type="entry name" value="PH-like_dom_sf"/>
</dbReference>
<reference evidence="11" key="1">
    <citation type="journal article" date="2017" name="Nature">
        <title>The sunflower genome provides insights into oil metabolism, flowering and Asterid evolution.</title>
        <authorList>
            <person name="Badouin H."/>
            <person name="Gouzy J."/>
            <person name="Grassa C.J."/>
            <person name="Murat F."/>
            <person name="Staton S.E."/>
            <person name="Cottret L."/>
            <person name="Lelandais-Briere C."/>
            <person name="Owens G.L."/>
            <person name="Carrere S."/>
            <person name="Mayjonade B."/>
            <person name="Legrand L."/>
            <person name="Gill N."/>
            <person name="Kane N.C."/>
            <person name="Bowers J.E."/>
            <person name="Hubner S."/>
            <person name="Bellec A."/>
            <person name="Berard A."/>
            <person name="Berges H."/>
            <person name="Blanchet N."/>
            <person name="Boniface M.C."/>
            <person name="Brunel D."/>
            <person name="Catrice O."/>
            <person name="Chaidir N."/>
            <person name="Claudel C."/>
            <person name="Donnadieu C."/>
            <person name="Faraut T."/>
            <person name="Fievet G."/>
            <person name="Helmstetter N."/>
            <person name="King M."/>
            <person name="Knapp S.J."/>
            <person name="Lai Z."/>
            <person name="Le Paslier M.C."/>
            <person name="Lippi Y."/>
            <person name="Lorenzon L."/>
            <person name="Mandel J.R."/>
            <person name="Marage G."/>
            <person name="Marchand G."/>
            <person name="Marquand E."/>
            <person name="Bret-Mestries E."/>
            <person name="Morien E."/>
            <person name="Nambeesan S."/>
            <person name="Nguyen T."/>
            <person name="Pegot-Espagnet P."/>
            <person name="Pouilly N."/>
            <person name="Raftis F."/>
            <person name="Sallet E."/>
            <person name="Schiex T."/>
            <person name="Thomas J."/>
            <person name="Vandecasteele C."/>
            <person name="Vares D."/>
            <person name="Vear F."/>
            <person name="Vautrin S."/>
            <person name="Crespi M."/>
            <person name="Mangin B."/>
            <person name="Burke J.M."/>
            <person name="Salse J."/>
            <person name="Munos S."/>
            <person name="Vincourt P."/>
            <person name="Rieseberg L.H."/>
            <person name="Langlade N.B."/>
        </authorList>
    </citation>
    <scope>NUCLEOTIDE SEQUENCE [LARGE SCALE GENOMIC DNA]</scope>
    <source>
        <strain evidence="11">cv. SF193</strain>
    </source>
</reference>
<dbReference type="SUPFAM" id="SSF57863">
    <property type="entry name" value="ArfGap/RecO-like zinc finger"/>
    <property type="match status" value="1"/>
</dbReference>
<dbReference type="InterPro" id="IPR027267">
    <property type="entry name" value="AH/BAR_dom_sf"/>
</dbReference>
<dbReference type="GO" id="GO:0005737">
    <property type="term" value="C:cytoplasm"/>
    <property type="evidence" value="ECO:0007669"/>
    <property type="project" value="InterPro"/>
</dbReference>
<dbReference type="PROSITE" id="PS50297">
    <property type="entry name" value="ANK_REP_REGION"/>
    <property type="match status" value="2"/>
</dbReference>
<evidence type="ECO:0000313" key="11">
    <source>
        <dbReference type="Proteomes" id="UP000215914"/>
    </source>
</evidence>
<feature type="repeat" description="ANK" evidence="4">
    <location>
        <begin position="748"/>
        <end position="780"/>
    </location>
</feature>
<proteinExistence type="predicted"/>
<dbReference type="Pfam" id="PF00169">
    <property type="entry name" value="PH"/>
    <property type="match status" value="1"/>
</dbReference>
<dbReference type="GO" id="GO:0008270">
    <property type="term" value="F:zinc ion binding"/>
    <property type="evidence" value="ECO:0007669"/>
    <property type="project" value="UniProtKB-KW"/>
</dbReference>
<dbReference type="OMA" id="PLDCQRI"/>
<protein>
    <submittedName>
        <fullName evidence="10">Putative arf GTPase activating protein</fullName>
    </submittedName>
</protein>
<evidence type="ECO:0000256" key="1">
    <source>
        <dbReference type="ARBA" id="ARBA00022723"/>
    </source>
</evidence>
<keyword evidence="1" id="KW-0479">Metal-binding</keyword>
<dbReference type="OrthoDB" id="194358at2759"/>
<evidence type="ECO:0000256" key="3">
    <source>
        <dbReference type="ARBA" id="ARBA00022833"/>
    </source>
</evidence>
<keyword evidence="11" id="KW-1185">Reference proteome</keyword>
<dbReference type="SMART" id="SM00721">
    <property type="entry name" value="BAR"/>
    <property type="match status" value="1"/>
</dbReference>
<accession>A0A251UHH1</accession>
<feature type="domain" description="PH" evidence="7">
    <location>
        <begin position="324"/>
        <end position="458"/>
    </location>
</feature>
<dbReference type="InterPro" id="IPR037278">
    <property type="entry name" value="ARFGAP/RecO"/>
</dbReference>
<dbReference type="InterPro" id="IPR001164">
    <property type="entry name" value="ArfGAP_dom"/>
</dbReference>
<name>A0A251UHH1_HELAN</name>
<dbReference type="InterPro" id="IPR001849">
    <property type="entry name" value="PH_domain"/>
</dbReference>
<feature type="domain" description="BAR" evidence="9">
    <location>
        <begin position="40"/>
        <end position="264"/>
    </location>
</feature>
<evidence type="ECO:0000259" key="8">
    <source>
        <dbReference type="PROSITE" id="PS50115"/>
    </source>
</evidence>
<evidence type="ECO:0000259" key="9">
    <source>
        <dbReference type="PROSITE" id="PS51021"/>
    </source>
</evidence>
<dbReference type="SUPFAM" id="SSF50729">
    <property type="entry name" value="PH domain-like"/>
    <property type="match status" value="1"/>
</dbReference>
<gene>
    <name evidence="10" type="ORF">HannXRQ_Chr06g0175541</name>
</gene>
<feature type="domain" description="Arf-GAP" evidence="8">
    <location>
        <begin position="507"/>
        <end position="639"/>
    </location>
</feature>
<dbReference type="SMART" id="SM00248">
    <property type="entry name" value="ANK"/>
    <property type="match status" value="2"/>
</dbReference>
<keyword evidence="6" id="KW-0175">Coiled coil</keyword>
<dbReference type="PRINTS" id="PR00405">
    <property type="entry name" value="REVINTRACTNG"/>
</dbReference>
<dbReference type="AlphaFoldDB" id="A0A251UHH1"/>
<dbReference type="PROSITE" id="PS50003">
    <property type="entry name" value="PH_DOMAIN"/>
    <property type="match status" value="1"/>
</dbReference>
<dbReference type="EMBL" id="CM007895">
    <property type="protein sequence ID" value="OTG22810.1"/>
    <property type="molecule type" value="Genomic_DNA"/>
</dbReference>
<keyword evidence="3" id="KW-0862">Zinc</keyword>
<evidence type="ECO:0000313" key="10">
    <source>
        <dbReference type="EMBL" id="OTG22810.1"/>
    </source>
</evidence>
<dbReference type="STRING" id="4232.A0A251UHH1"/>
<dbReference type="Gene3D" id="1.20.1270.60">
    <property type="entry name" value="Arfaptin homology (AH) domain/BAR domain"/>
    <property type="match status" value="1"/>
</dbReference>
<dbReference type="PANTHER" id="PTHR23180">
    <property type="entry name" value="CENTAURIN/ARF"/>
    <property type="match status" value="1"/>
</dbReference>
<dbReference type="Pfam" id="PF12796">
    <property type="entry name" value="Ank_2"/>
    <property type="match status" value="1"/>
</dbReference>
<dbReference type="Gene3D" id="1.25.40.20">
    <property type="entry name" value="Ankyrin repeat-containing domain"/>
    <property type="match status" value="1"/>
</dbReference>
<dbReference type="InterPro" id="IPR004148">
    <property type="entry name" value="BAR_dom"/>
</dbReference>
<dbReference type="InParanoid" id="A0A251UHH1"/>
<dbReference type="InterPro" id="IPR038508">
    <property type="entry name" value="ArfGAP_dom_sf"/>
</dbReference>
<dbReference type="InterPro" id="IPR035670">
    <property type="entry name" value="AGD1/2/3/4_BAR_plant"/>
</dbReference>
<dbReference type="Gene3D" id="1.10.220.150">
    <property type="entry name" value="Arf GTPase activating protein"/>
    <property type="match status" value="1"/>
</dbReference>
<dbReference type="Gene3D" id="2.30.29.30">
    <property type="entry name" value="Pleckstrin-homology domain (PH domain)/Phosphotyrosine-binding domain (PTB)"/>
    <property type="match status" value="1"/>
</dbReference>
<keyword evidence="4" id="KW-0040">ANK repeat</keyword>
<dbReference type="SMART" id="SM00105">
    <property type="entry name" value="ArfGap"/>
    <property type="match status" value="1"/>
</dbReference>
<dbReference type="SMART" id="SM00233">
    <property type="entry name" value="PH"/>
    <property type="match status" value="1"/>
</dbReference>
<dbReference type="Proteomes" id="UP000215914">
    <property type="component" value="Chromosome 6"/>
</dbReference>
<dbReference type="CDD" id="cd08204">
    <property type="entry name" value="ArfGap"/>
    <property type="match status" value="1"/>
</dbReference>
<dbReference type="PANTHER" id="PTHR23180:SF244">
    <property type="entry name" value="ADP-RIBOSYLATION FACTOR GTPASE-ACTIVATING PROTEIN AGD2"/>
    <property type="match status" value="1"/>
</dbReference>
<dbReference type="PROSITE" id="PS50088">
    <property type="entry name" value="ANK_REPEAT"/>
    <property type="match status" value="2"/>
</dbReference>
<dbReference type="GO" id="GO:0005096">
    <property type="term" value="F:GTPase activator activity"/>
    <property type="evidence" value="ECO:0007669"/>
    <property type="project" value="InterPro"/>
</dbReference>
<evidence type="ECO:0000256" key="6">
    <source>
        <dbReference type="SAM" id="Coils"/>
    </source>
</evidence>
<dbReference type="CDD" id="cd07606">
    <property type="entry name" value="BAR_SFC_plant"/>
    <property type="match status" value="1"/>
</dbReference>
<dbReference type="Pfam" id="PF01412">
    <property type="entry name" value="ArfGap"/>
    <property type="match status" value="1"/>
</dbReference>
<dbReference type="PROSITE" id="PS51021">
    <property type="entry name" value="BAR"/>
    <property type="match status" value="1"/>
</dbReference>
<dbReference type="CDD" id="cd13250">
    <property type="entry name" value="PH_ACAP"/>
    <property type="match status" value="1"/>
</dbReference>
<dbReference type="InterPro" id="IPR045258">
    <property type="entry name" value="ACAP1/2/3-like"/>
</dbReference>
<evidence type="ECO:0000256" key="2">
    <source>
        <dbReference type="ARBA" id="ARBA00022771"/>
    </source>
</evidence>
<keyword evidence="2 5" id="KW-0863">Zinc-finger</keyword>
<dbReference type="PROSITE" id="PS50115">
    <property type="entry name" value="ARFGAP"/>
    <property type="match status" value="1"/>
</dbReference>
<evidence type="ECO:0000256" key="4">
    <source>
        <dbReference type="PROSITE-ProRule" id="PRU00023"/>
    </source>
</evidence>
<dbReference type="Pfam" id="PF16746">
    <property type="entry name" value="BAR_3"/>
    <property type="match status" value="1"/>
</dbReference>
<feature type="coiled-coil region" evidence="6">
    <location>
        <begin position="157"/>
        <end position="184"/>
    </location>
</feature>
<organism evidence="10 11">
    <name type="scientific">Helianthus annuus</name>
    <name type="common">Common sunflower</name>
    <dbReference type="NCBI Taxonomy" id="4232"/>
    <lineage>
        <taxon>Eukaryota</taxon>
        <taxon>Viridiplantae</taxon>
        <taxon>Streptophyta</taxon>
        <taxon>Embryophyta</taxon>
        <taxon>Tracheophyta</taxon>
        <taxon>Spermatophyta</taxon>
        <taxon>Magnoliopsida</taxon>
        <taxon>eudicotyledons</taxon>
        <taxon>Gunneridae</taxon>
        <taxon>Pentapetalae</taxon>
        <taxon>asterids</taxon>
        <taxon>campanulids</taxon>
        <taxon>Asterales</taxon>
        <taxon>Asteraceae</taxon>
        <taxon>Asteroideae</taxon>
        <taxon>Heliantheae alliance</taxon>
        <taxon>Heliantheae</taxon>
        <taxon>Helianthus</taxon>
    </lineage>
</organism>
<evidence type="ECO:0000256" key="5">
    <source>
        <dbReference type="PROSITE-ProRule" id="PRU00288"/>
    </source>
</evidence>
<dbReference type="FunCoup" id="A0A251UHH1">
    <property type="interactions" value="3995"/>
</dbReference>